<name>A0A6N3K9G5_9ACTN</name>
<evidence type="ECO:0000313" key="2">
    <source>
        <dbReference type="EMBL" id="AXH94320.1"/>
    </source>
</evidence>
<dbReference type="AlphaFoldDB" id="A0A6N3K9G5"/>
<proteinExistence type="predicted"/>
<feature type="compositionally biased region" description="Basic and acidic residues" evidence="1">
    <location>
        <begin position="14"/>
        <end position="30"/>
    </location>
</feature>
<evidence type="ECO:0000313" key="3">
    <source>
        <dbReference type="Proteomes" id="UP000253958"/>
    </source>
</evidence>
<evidence type="ECO:0000256" key="1">
    <source>
        <dbReference type="SAM" id="MobiDB-lite"/>
    </source>
</evidence>
<reference evidence="2 3" key="2">
    <citation type="submission" date="2018-08" db="EMBL/GenBank/DDBJ databases">
        <title>Streptomyces kandeliansis sp. nov., an endophytic bacterium isolated from mangrove plant.</title>
        <authorList>
            <person name="Wang R."/>
        </authorList>
    </citation>
    <scope>NUCLEOTIDE SEQUENCE [LARGE SCALE GENOMIC DNA]</scope>
    <source>
        <strain evidence="3">H14(2018)</strain>
    </source>
</reference>
<organism evidence="2 3">
    <name type="scientific">Micromonospora aurantiaca</name>
    <name type="common">nom. illeg.</name>
    <dbReference type="NCBI Taxonomy" id="47850"/>
    <lineage>
        <taxon>Bacteria</taxon>
        <taxon>Bacillati</taxon>
        <taxon>Actinomycetota</taxon>
        <taxon>Actinomycetes</taxon>
        <taxon>Micromonosporales</taxon>
        <taxon>Micromonosporaceae</taxon>
        <taxon>Micromonospora</taxon>
    </lineage>
</organism>
<reference evidence="2 3" key="1">
    <citation type="submission" date="2018-07" db="EMBL/GenBank/DDBJ databases">
        <authorList>
            <person name="Ye Y."/>
        </authorList>
    </citation>
    <scope>NUCLEOTIDE SEQUENCE [LARGE SCALE GENOMIC DNA]</scope>
    <source>
        <strain evidence="3">H14(2018)</strain>
    </source>
</reference>
<accession>A0A6N3K9G5</accession>
<gene>
    <name evidence="2" type="ORF">DVH21_01925</name>
</gene>
<dbReference type="Proteomes" id="UP000253958">
    <property type="component" value="Chromosome"/>
</dbReference>
<protein>
    <submittedName>
        <fullName evidence="2">Uncharacterized protein</fullName>
    </submittedName>
</protein>
<sequence length="76" mass="8292">MCNHHGARTVDHIITAKDWPRGPDGRHLPGLDDPDNLAPAHGTLGNQALNPCPQGCGLCNQRRGTQPLPTLTRRPW</sequence>
<dbReference type="EMBL" id="CP031263">
    <property type="protein sequence ID" value="AXH94320.1"/>
    <property type="molecule type" value="Genomic_DNA"/>
</dbReference>
<feature type="region of interest" description="Disordered" evidence="1">
    <location>
        <begin position="14"/>
        <end position="44"/>
    </location>
</feature>